<sequence length="143" mass="15851">MNTKTDFLIIGTGVSGLVSAIKLSKFGSVLILSKESIFETNTFYAQGGIACVWDKNDSFESHINDTIIAGDDLCDKTVVRNVITQAPERLQELINWGVDFTKEKNGFYELGQEGGHSRRRIFHVNDLTGKAIQNALISKVKEL</sequence>
<organism evidence="6">
    <name type="scientific">marine sediment metagenome</name>
    <dbReference type="NCBI Taxonomy" id="412755"/>
    <lineage>
        <taxon>unclassified sequences</taxon>
        <taxon>metagenomes</taxon>
        <taxon>ecological metagenomes</taxon>
    </lineage>
</organism>
<keyword evidence="4" id="KW-0560">Oxidoreductase</keyword>
<name>X1BAF5_9ZZZZ</name>
<keyword evidence="3" id="KW-0274">FAD</keyword>
<dbReference type="PANTHER" id="PTHR42716">
    <property type="entry name" value="L-ASPARTATE OXIDASE"/>
    <property type="match status" value="1"/>
</dbReference>
<dbReference type="EMBL" id="BART01015175">
    <property type="protein sequence ID" value="GAG81098.1"/>
    <property type="molecule type" value="Genomic_DNA"/>
</dbReference>
<feature type="domain" description="FAD-dependent oxidoreductase 2 FAD-binding" evidence="5">
    <location>
        <begin position="6"/>
        <end position="141"/>
    </location>
</feature>
<dbReference type="Pfam" id="PF00890">
    <property type="entry name" value="FAD_binding_2"/>
    <property type="match status" value="1"/>
</dbReference>
<dbReference type="InterPro" id="IPR003953">
    <property type="entry name" value="FAD-dep_OxRdtase_2_FAD-bd"/>
</dbReference>
<keyword evidence="2" id="KW-0285">Flavoprotein</keyword>
<dbReference type="Gene3D" id="3.50.50.60">
    <property type="entry name" value="FAD/NAD(P)-binding domain"/>
    <property type="match status" value="1"/>
</dbReference>
<reference evidence="6" key="1">
    <citation type="journal article" date="2014" name="Front. Microbiol.">
        <title>High frequency of phylogenetically diverse reductive dehalogenase-homologous genes in deep subseafloor sedimentary metagenomes.</title>
        <authorList>
            <person name="Kawai M."/>
            <person name="Futagami T."/>
            <person name="Toyoda A."/>
            <person name="Takaki Y."/>
            <person name="Nishi S."/>
            <person name="Hori S."/>
            <person name="Arai W."/>
            <person name="Tsubouchi T."/>
            <person name="Morono Y."/>
            <person name="Uchiyama I."/>
            <person name="Ito T."/>
            <person name="Fujiyama A."/>
            <person name="Inagaki F."/>
            <person name="Takami H."/>
        </authorList>
    </citation>
    <scope>NUCLEOTIDE SEQUENCE</scope>
    <source>
        <strain evidence="6">Expedition CK06-06</strain>
    </source>
</reference>
<dbReference type="GO" id="GO:0009435">
    <property type="term" value="P:NAD+ biosynthetic process"/>
    <property type="evidence" value="ECO:0007669"/>
    <property type="project" value="InterPro"/>
</dbReference>
<gene>
    <name evidence="6" type="ORF">S01H4_29546</name>
</gene>
<proteinExistence type="predicted"/>
<evidence type="ECO:0000259" key="5">
    <source>
        <dbReference type="Pfam" id="PF00890"/>
    </source>
</evidence>
<evidence type="ECO:0000256" key="2">
    <source>
        <dbReference type="ARBA" id="ARBA00022630"/>
    </source>
</evidence>
<evidence type="ECO:0000256" key="4">
    <source>
        <dbReference type="ARBA" id="ARBA00023002"/>
    </source>
</evidence>
<comment type="caution">
    <text evidence="6">The sequence shown here is derived from an EMBL/GenBank/DDBJ whole genome shotgun (WGS) entry which is preliminary data.</text>
</comment>
<feature type="non-terminal residue" evidence="6">
    <location>
        <position position="143"/>
    </location>
</feature>
<comment type="cofactor">
    <cofactor evidence="1">
        <name>FAD</name>
        <dbReference type="ChEBI" id="CHEBI:57692"/>
    </cofactor>
</comment>
<dbReference type="InterPro" id="IPR005288">
    <property type="entry name" value="NadB"/>
</dbReference>
<evidence type="ECO:0000256" key="1">
    <source>
        <dbReference type="ARBA" id="ARBA00001974"/>
    </source>
</evidence>
<protein>
    <recommendedName>
        <fullName evidence="5">FAD-dependent oxidoreductase 2 FAD-binding domain-containing protein</fullName>
    </recommendedName>
</protein>
<dbReference type="AlphaFoldDB" id="X1BAF5"/>
<evidence type="ECO:0000256" key="3">
    <source>
        <dbReference type="ARBA" id="ARBA00022827"/>
    </source>
</evidence>
<evidence type="ECO:0000313" key="6">
    <source>
        <dbReference type="EMBL" id="GAG81098.1"/>
    </source>
</evidence>
<dbReference type="PANTHER" id="PTHR42716:SF2">
    <property type="entry name" value="L-ASPARTATE OXIDASE, CHLOROPLASTIC"/>
    <property type="match status" value="1"/>
</dbReference>
<dbReference type="InterPro" id="IPR036188">
    <property type="entry name" value="FAD/NAD-bd_sf"/>
</dbReference>
<dbReference type="GO" id="GO:0008734">
    <property type="term" value="F:L-aspartate oxidase activity"/>
    <property type="evidence" value="ECO:0007669"/>
    <property type="project" value="InterPro"/>
</dbReference>
<dbReference type="SUPFAM" id="SSF51905">
    <property type="entry name" value="FAD/NAD(P)-binding domain"/>
    <property type="match status" value="1"/>
</dbReference>
<accession>X1BAF5</accession>